<dbReference type="Proteomes" id="UP001207468">
    <property type="component" value="Unassembled WGS sequence"/>
</dbReference>
<sequence>MGNNHSQPTSTPTVDTASGLRPRALRRLKSTPHSLRPLRPLEIASMSRSPSPSFNSMSEKHSEREKENRPCDCSPHVLPSHLSAKSVQPVSLPVVPHLLLPSPTAGLFSAASRIRPTSDSDLAYARFLHDYPLYSSSWHVDALRRSEYARLAPDETYVDYMGGALYPASLISVHADFLQTAVLGNTHSESPSSKLSAALTATARAAVLSFFNAPPGSTVIFTANASAALKLVGEAFPFTPGAAFILPEDAHNSVHGIREFAKAKGAPIVYLSSPPQGGVRIKEVFSLIDKHRPRSGTPALFAYTGQSNITNSKPPLVVLAHAAGRGFTTLLDAAALAPTTPIDLTNTPVDAGRRALVLAPGIGAWLREKRPWFAGGTVEVVQVPGTAVGRTAAIDEAFEDGTLNYTLLPAVTTGLRLLGAYLPALPARIAALSAACARLLEDIRWPQSGAPAVRVLSRVSGAPPEPGEAVQGAGGVVSCLMFDERGDPIPLSRVASHAAANGIALRTGCMCNPGGAATLLSLGSLMAVLGHGDANHPPTLRALEEAAGRELGVVRISFGLASCWTDVWRVRCWVMQAINEKWVINPPGLIPPANGAHGDVGLDGVVGRAI</sequence>
<gene>
    <name evidence="1" type="ORF">F5148DRAFT_1287634</name>
</gene>
<proteinExistence type="predicted"/>
<keyword evidence="2" id="KW-1185">Reference proteome</keyword>
<keyword evidence="1" id="KW-0808">Transferase</keyword>
<organism evidence="1 2">
    <name type="scientific">Russula earlei</name>
    <dbReference type="NCBI Taxonomy" id="71964"/>
    <lineage>
        <taxon>Eukaryota</taxon>
        <taxon>Fungi</taxon>
        <taxon>Dikarya</taxon>
        <taxon>Basidiomycota</taxon>
        <taxon>Agaricomycotina</taxon>
        <taxon>Agaricomycetes</taxon>
        <taxon>Russulales</taxon>
        <taxon>Russulaceae</taxon>
        <taxon>Russula</taxon>
    </lineage>
</organism>
<evidence type="ECO:0000313" key="1">
    <source>
        <dbReference type="EMBL" id="KAI9457536.1"/>
    </source>
</evidence>
<comment type="caution">
    <text evidence="1">The sequence shown here is derived from an EMBL/GenBank/DDBJ whole genome shotgun (WGS) entry which is preliminary data.</text>
</comment>
<name>A0ACC0U1R9_9AGAM</name>
<accession>A0ACC0U1R9</accession>
<evidence type="ECO:0000313" key="2">
    <source>
        <dbReference type="Proteomes" id="UP001207468"/>
    </source>
</evidence>
<reference evidence="1" key="1">
    <citation type="submission" date="2021-03" db="EMBL/GenBank/DDBJ databases">
        <title>Evolutionary priming and transition to the ectomycorrhizal habit in an iconic lineage of mushroom-forming fungi: is preadaptation a requirement?</title>
        <authorList>
            <consortium name="DOE Joint Genome Institute"/>
            <person name="Looney B.P."/>
            <person name="Miyauchi S."/>
            <person name="Morin E."/>
            <person name="Drula E."/>
            <person name="Courty P.E."/>
            <person name="Chicoki N."/>
            <person name="Fauchery L."/>
            <person name="Kohler A."/>
            <person name="Kuo A."/>
            <person name="LaButti K."/>
            <person name="Pangilinan J."/>
            <person name="Lipzen A."/>
            <person name="Riley R."/>
            <person name="Andreopoulos W."/>
            <person name="He G."/>
            <person name="Johnson J."/>
            <person name="Barry K.W."/>
            <person name="Grigoriev I.V."/>
            <person name="Nagy L."/>
            <person name="Hibbett D."/>
            <person name="Henrissat B."/>
            <person name="Matheny P.B."/>
            <person name="Labbe J."/>
            <person name="Martin A.F."/>
        </authorList>
    </citation>
    <scope>NUCLEOTIDE SEQUENCE</scope>
    <source>
        <strain evidence="1">BPL698</strain>
    </source>
</reference>
<dbReference type="EMBL" id="JAGFNK010000219">
    <property type="protein sequence ID" value="KAI9457536.1"/>
    <property type="molecule type" value="Genomic_DNA"/>
</dbReference>
<protein>
    <submittedName>
        <fullName evidence="1">PLP-dependent transferase</fullName>
    </submittedName>
</protein>